<dbReference type="Pfam" id="PF05170">
    <property type="entry name" value="AsmA"/>
    <property type="match status" value="1"/>
</dbReference>
<feature type="region of interest" description="Disordered" evidence="1">
    <location>
        <begin position="1220"/>
        <end position="1333"/>
    </location>
</feature>
<dbReference type="InterPro" id="IPR007844">
    <property type="entry name" value="AsmA"/>
</dbReference>
<dbReference type="HOGENOM" id="CLU_003996_0_0_5"/>
<dbReference type="PANTHER" id="PTHR30441">
    <property type="entry name" value="DUF748 DOMAIN-CONTAINING PROTEIN"/>
    <property type="match status" value="1"/>
</dbReference>
<dbReference type="PATRIC" id="fig|1029756.8.peg.3265"/>
<dbReference type="RefSeq" id="WP_023788436.1">
    <property type="nucleotide sequence ID" value="NC_022997.1"/>
</dbReference>
<feature type="compositionally biased region" description="Acidic residues" evidence="1">
    <location>
        <begin position="273"/>
        <end position="283"/>
    </location>
</feature>
<feature type="region of interest" description="Disordered" evidence="1">
    <location>
        <begin position="259"/>
        <end position="306"/>
    </location>
</feature>
<accession>V5SK97</accession>
<keyword evidence="4" id="KW-1185">Reference proteome</keyword>
<dbReference type="OrthoDB" id="9816380at2"/>
<dbReference type="GO" id="GO:0005886">
    <property type="term" value="C:plasma membrane"/>
    <property type="evidence" value="ECO:0007669"/>
    <property type="project" value="TreeGrafter"/>
</dbReference>
<name>V5SK97_9HYPH</name>
<organism evidence="3 4">
    <name type="scientific">Hyphomicrobium nitrativorans NL23</name>
    <dbReference type="NCBI Taxonomy" id="1029756"/>
    <lineage>
        <taxon>Bacteria</taxon>
        <taxon>Pseudomonadati</taxon>
        <taxon>Pseudomonadota</taxon>
        <taxon>Alphaproteobacteria</taxon>
        <taxon>Hyphomicrobiales</taxon>
        <taxon>Hyphomicrobiaceae</taxon>
        <taxon>Hyphomicrobium</taxon>
    </lineage>
</organism>
<reference evidence="3 4" key="1">
    <citation type="journal article" date="2014" name="Genome Announc.">
        <title>Complete Genome Sequence of Hyphomicrobium nitrativorans Strain NL23, a Denitrifying Bacterium Isolated from Biofilm of a Methanol-Fed Denitrification System Treating Seawater at the Montreal Biodome.</title>
        <authorList>
            <person name="Martineau C."/>
            <person name="Villeneuve C."/>
            <person name="Mauffrey F."/>
            <person name="Villemur R."/>
        </authorList>
    </citation>
    <scope>NUCLEOTIDE SEQUENCE [LARGE SCALE GENOMIC DNA]</scope>
    <source>
        <strain evidence="3">NL23</strain>
    </source>
</reference>
<dbReference type="KEGG" id="hni:W911_15670"/>
<evidence type="ECO:0000313" key="3">
    <source>
        <dbReference type="EMBL" id="AHB50389.1"/>
    </source>
</evidence>
<evidence type="ECO:0000256" key="1">
    <source>
        <dbReference type="SAM" id="MobiDB-lite"/>
    </source>
</evidence>
<dbReference type="GO" id="GO:0090313">
    <property type="term" value="P:regulation of protein targeting to membrane"/>
    <property type="evidence" value="ECO:0007669"/>
    <property type="project" value="TreeGrafter"/>
</dbReference>
<gene>
    <name evidence="3" type="ORF">W911_15670</name>
</gene>
<dbReference type="PANTHER" id="PTHR30441:SF4">
    <property type="entry name" value="PROTEIN ASMA"/>
    <property type="match status" value="1"/>
</dbReference>
<protein>
    <recommendedName>
        <fullName evidence="2">AsmA domain-containing protein</fullName>
    </recommendedName>
</protein>
<dbReference type="STRING" id="1029756.W911_15670"/>
<feature type="domain" description="AsmA" evidence="2">
    <location>
        <begin position="5"/>
        <end position="128"/>
    </location>
</feature>
<dbReference type="InterPro" id="IPR052894">
    <property type="entry name" value="AsmA-related"/>
</dbReference>
<sequence length="1333" mass="140925">MNNALLYLGGLLIAALALLFAAPRFIDWNSYRGVFEEEASRILGREVRVGGAVNLSLLPAPYVSFERLRIADTSDQGASSIIRVESFTMRLSVPPLLKGMIEAHRVEMRRPVLNLVINEAGGGNWQSLAFAPGALPFVPKDVTLQSVMIEDGAIVVNTAGNRELARFDAINGELTAEALEGPFKYRGTVNWQNTPRQVRIATAQADANGDLRFKAAVDVTDSKNSYMLDGRLRDLKGQPSLDGALSARLALARGAARTRAHASSTEASNEDTPNIDEPLDFELDGNGTLPSPVASAPSTPQDGPRSFELKSKVHGTTSGVALDEIAISLEAGATPQLIEGEARIDWTEKMRLDVALSSRWIDLDQIAEVTTKEMPLEAGRTYFEALASALPAEADTNARLEFDQLTLGGEPIGNVRLAARRAGGPLEIEAVRADLPGGVRLELDGILTPTETVPRLDGSLFVSGKSLMRFLAWGLDNPDVGRDRTDGPFSLDGKFALGDGTLALTNAAFEFAGTPLTGDIKLDLGDRRKLDVAMEGPRLDVAQFGSGTVSLALIRDLLMGEDAASDAVSDDAAAADGADFSIDLKVAELVDGRRILRDVDAAVRLEKGALSISRLKFSTPDGLAVEAEGAAKEVRTRPQGTLRGLIAAPNARAARGFLELIDGDDGTLGRDFDRIAGLAPLRLAWTLDLAGGETQATNLSLDGTLSGGRMAATLKLDRGRGQWRTQPLDLKANLENPNIARLTATLLGVEIATDAAERPGSGRAVIKVAGVPYDGLLALADVTAEGLVLGYRGEIALKAPGEKALDGDLLIRAADVRLPLALAGLDVASGVDGTPFVGTVKIRREAERIDFSGQGLRLGDSIVSGQASVAPDADGRKALTATLKADKASVAALLAPLTRKAEAAPEDGAREAETVGASVIWPDQPFDVSPLGRLDGRITATIGALALEPGLTISDATLDIVLAQDAIKISRLEGGAVGGRLRSSFDIERAPAGIGLTGNVNISIGDDSSSTASDAVQFSADFTSRAFSPAAAVATLSGKGELTVGDATLNGNSPAAVSAVARAALTGQGPAGGEEFAQAIAEALKDGEVRLGKLTIPAQIEDGALKLDKVRIDMGEGRSTFATIVELATMRMDSEWQIEPRLEDAAEGAAPQAALPPVTVVYTGKLSQLDALAPVVSAGALERELVVRKMEFDVGELERLRKLDEERARKDAERRRAFEAERARQEAERQRQLEEERAREEARRALEDDTYLNDPNPWEPDQRSLDPGASNGAPGGAPGVTDNGAESSGAAAGMPQNADPQQAMPAPTSHRPPPRRRKRAVEEEWRPFQSSPF</sequence>
<feature type="compositionally biased region" description="Basic and acidic residues" evidence="1">
    <location>
        <begin position="1220"/>
        <end position="1247"/>
    </location>
</feature>
<evidence type="ECO:0000313" key="4">
    <source>
        <dbReference type="Proteomes" id="UP000018542"/>
    </source>
</evidence>
<proteinExistence type="predicted"/>
<dbReference type="EMBL" id="CP006912">
    <property type="protein sequence ID" value="AHB50389.1"/>
    <property type="molecule type" value="Genomic_DNA"/>
</dbReference>
<evidence type="ECO:0000259" key="2">
    <source>
        <dbReference type="Pfam" id="PF05170"/>
    </source>
</evidence>
<dbReference type="Proteomes" id="UP000018542">
    <property type="component" value="Chromosome"/>
</dbReference>